<dbReference type="GO" id="GO:0003676">
    <property type="term" value="F:nucleic acid binding"/>
    <property type="evidence" value="ECO:0007669"/>
    <property type="project" value="InterPro"/>
</dbReference>
<dbReference type="InterPro" id="IPR003604">
    <property type="entry name" value="Matrin/U1-like-C_Znf_C2H2"/>
</dbReference>
<dbReference type="InterPro" id="IPR036236">
    <property type="entry name" value="Znf_C2H2_sf"/>
</dbReference>
<dbReference type="EMBL" id="OX465081">
    <property type="protein sequence ID" value="CAI9285620.1"/>
    <property type="molecule type" value="Genomic_DNA"/>
</dbReference>
<gene>
    <name evidence="3" type="ORF">LSALG_LOCUS25082</name>
</gene>
<organism evidence="3 4">
    <name type="scientific">Lactuca saligna</name>
    <name type="common">Willowleaf lettuce</name>
    <dbReference type="NCBI Taxonomy" id="75948"/>
    <lineage>
        <taxon>Eukaryota</taxon>
        <taxon>Viridiplantae</taxon>
        <taxon>Streptophyta</taxon>
        <taxon>Embryophyta</taxon>
        <taxon>Tracheophyta</taxon>
        <taxon>Spermatophyta</taxon>
        <taxon>Magnoliopsida</taxon>
        <taxon>eudicotyledons</taxon>
        <taxon>Gunneridae</taxon>
        <taxon>Pentapetalae</taxon>
        <taxon>asterids</taxon>
        <taxon>campanulids</taxon>
        <taxon>Asterales</taxon>
        <taxon>Asteraceae</taxon>
        <taxon>Cichorioideae</taxon>
        <taxon>Cichorieae</taxon>
        <taxon>Lactucinae</taxon>
        <taxon>Lactuca</taxon>
    </lineage>
</organism>
<dbReference type="Pfam" id="PF12874">
    <property type="entry name" value="zf-met"/>
    <property type="match status" value="3"/>
</dbReference>
<feature type="domain" description="C2H2-type" evidence="1">
    <location>
        <begin position="94"/>
        <end position="118"/>
    </location>
</feature>
<evidence type="ECO:0008006" key="5">
    <source>
        <dbReference type="Google" id="ProtNLM"/>
    </source>
</evidence>
<feature type="domain" description="C2H2-type" evidence="1">
    <location>
        <begin position="131"/>
        <end position="155"/>
    </location>
</feature>
<evidence type="ECO:0000313" key="3">
    <source>
        <dbReference type="EMBL" id="CAI9285620.1"/>
    </source>
</evidence>
<dbReference type="SMART" id="SM00355">
    <property type="entry name" value="ZnF_C2H2"/>
    <property type="match status" value="3"/>
</dbReference>
<dbReference type="Proteomes" id="UP001177003">
    <property type="component" value="Chromosome 5"/>
</dbReference>
<dbReference type="AlphaFoldDB" id="A0AA35Z490"/>
<dbReference type="Gene3D" id="3.30.160.60">
    <property type="entry name" value="Classic Zinc Finger"/>
    <property type="match status" value="3"/>
</dbReference>
<keyword evidence="4" id="KW-1185">Reference proteome</keyword>
<evidence type="ECO:0000313" key="4">
    <source>
        <dbReference type="Proteomes" id="UP001177003"/>
    </source>
</evidence>
<dbReference type="PANTHER" id="PTHR47487">
    <property type="entry name" value="OS06G0651300 PROTEIN-RELATED"/>
    <property type="match status" value="1"/>
</dbReference>
<protein>
    <recommendedName>
        <fullName evidence="5">C2H2-type domain-containing protein</fullName>
    </recommendedName>
</protein>
<evidence type="ECO:0000259" key="2">
    <source>
        <dbReference type="SMART" id="SM00451"/>
    </source>
</evidence>
<dbReference type="SMART" id="SM00451">
    <property type="entry name" value="ZnF_U1"/>
    <property type="match status" value="3"/>
</dbReference>
<dbReference type="GO" id="GO:0008270">
    <property type="term" value="F:zinc ion binding"/>
    <property type="evidence" value="ECO:0007669"/>
    <property type="project" value="InterPro"/>
</dbReference>
<feature type="domain" description="C2H2-type" evidence="1">
    <location>
        <begin position="204"/>
        <end position="228"/>
    </location>
</feature>
<proteinExistence type="predicted"/>
<evidence type="ECO:0000259" key="1">
    <source>
        <dbReference type="SMART" id="SM00355"/>
    </source>
</evidence>
<dbReference type="InterPro" id="IPR013087">
    <property type="entry name" value="Znf_C2H2_type"/>
</dbReference>
<reference evidence="3" key="1">
    <citation type="submission" date="2023-04" db="EMBL/GenBank/DDBJ databases">
        <authorList>
            <person name="Vijverberg K."/>
            <person name="Xiong W."/>
            <person name="Schranz E."/>
        </authorList>
    </citation>
    <scope>NUCLEOTIDE SEQUENCE</scope>
</reference>
<name>A0AA35Z490_LACSI</name>
<feature type="domain" description="U1-type" evidence="2">
    <location>
        <begin position="201"/>
        <end position="235"/>
    </location>
</feature>
<feature type="domain" description="U1-type" evidence="2">
    <location>
        <begin position="91"/>
        <end position="125"/>
    </location>
</feature>
<accession>A0AA35Z490</accession>
<feature type="domain" description="U1-type" evidence="2">
    <location>
        <begin position="128"/>
        <end position="162"/>
    </location>
</feature>
<dbReference type="PANTHER" id="PTHR47487:SF22">
    <property type="entry name" value="ZINC FINGER HOMEOBOX PROTEIN 4-LIKE ISOFORM X1"/>
    <property type="match status" value="1"/>
</dbReference>
<sequence length="241" mass="27250">MEGGPMCMREAIQRELEKEMIRGMIIAEEVERLHVLEAEVRNELMIGREIMAMNNRKGFSSSFMPTTSGAGHNPPPLLHSTELNSYSQKKNIEWKCPICKVSAPCENGFLQHLAGKKHMAKKATINYSSKWICPICEVSTTCESGLLDHLRGKKHKANMESLRGDNNGKSNKSVETHEPFVIKNFLGYVSNDLKEDTKKKEMEWRCRICEVIATSEIDLQKHIAGRKHKAKVVTLGKGKKI</sequence>
<dbReference type="SUPFAM" id="SSF57667">
    <property type="entry name" value="beta-beta-alpha zinc fingers"/>
    <property type="match status" value="3"/>
</dbReference>